<keyword evidence="3" id="KW-1185">Reference proteome</keyword>
<dbReference type="AlphaFoldDB" id="A0A7N2KQW6"/>
<organism evidence="2 3">
    <name type="scientific">Quercus lobata</name>
    <name type="common">Valley oak</name>
    <dbReference type="NCBI Taxonomy" id="97700"/>
    <lineage>
        <taxon>Eukaryota</taxon>
        <taxon>Viridiplantae</taxon>
        <taxon>Streptophyta</taxon>
        <taxon>Embryophyta</taxon>
        <taxon>Tracheophyta</taxon>
        <taxon>Spermatophyta</taxon>
        <taxon>Magnoliopsida</taxon>
        <taxon>eudicotyledons</taxon>
        <taxon>Gunneridae</taxon>
        <taxon>Pentapetalae</taxon>
        <taxon>rosids</taxon>
        <taxon>fabids</taxon>
        <taxon>Fagales</taxon>
        <taxon>Fagaceae</taxon>
        <taxon>Quercus</taxon>
    </lineage>
</organism>
<dbReference type="Proteomes" id="UP000594261">
    <property type="component" value="Chromosome 1"/>
</dbReference>
<reference evidence="2" key="2">
    <citation type="submission" date="2021-01" db="UniProtKB">
        <authorList>
            <consortium name="EnsemblPlants"/>
        </authorList>
    </citation>
    <scope>IDENTIFICATION</scope>
</reference>
<dbReference type="EnsemblPlants" id="QL01p054693:mrna">
    <property type="protein sequence ID" value="QL01p054693:mrna:CDS:2"/>
    <property type="gene ID" value="QL01p054693"/>
</dbReference>
<protein>
    <submittedName>
        <fullName evidence="2">Uncharacterized protein</fullName>
    </submittedName>
</protein>
<sequence>MFSTIPLCSWPDLNPKTPWDLKPRDLSDETPPSNPDNNVPYEFDHDSSTFTSKLRNHQISGATKPSAAAAIMLQQQLFMSCGASAGADESGLIQMSLSLGASDDVVDGSSSFKSPNIVSFRVLSLTLQ</sequence>
<feature type="region of interest" description="Disordered" evidence="1">
    <location>
        <begin position="18"/>
        <end position="47"/>
    </location>
</feature>
<dbReference type="EMBL" id="LRBV02000001">
    <property type="status" value="NOT_ANNOTATED_CDS"/>
    <property type="molecule type" value="Genomic_DNA"/>
</dbReference>
<evidence type="ECO:0000256" key="1">
    <source>
        <dbReference type="SAM" id="MobiDB-lite"/>
    </source>
</evidence>
<proteinExistence type="predicted"/>
<evidence type="ECO:0000313" key="2">
    <source>
        <dbReference type="EnsemblPlants" id="QL01p054693:mrna:CDS:2"/>
    </source>
</evidence>
<name>A0A7N2KQW6_QUELO</name>
<evidence type="ECO:0000313" key="3">
    <source>
        <dbReference type="Proteomes" id="UP000594261"/>
    </source>
</evidence>
<dbReference type="InParanoid" id="A0A7N2KQW6"/>
<reference evidence="2 3" key="1">
    <citation type="journal article" date="2016" name="G3 (Bethesda)">
        <title>First Draft Assembly and Annotation of the Genome of a California Endemic Oak Quercus lobata Nee (Fagaceae).</title>
        <authorList>
            <person name="Sork V.L."/>
            <person name="Fitz-Gibbon S.T."/>
            <person name="Puiu D."/>
            <person name="Crepeau M."/>
            <person name="Gugger P.F."/>
            <person name="Sherman R."/>
            <person name="Stevens K."/>
            <person name="Langley C.H."/>
            <person name="Pellegrini M."/>
            <person name="Salzberg S.L."/>
        </authorList>
    </citation>
    <scope>NUCLEOTIDE SEQUENCE [LARGE SCALE GENOMIC DNA]</scope>
    <source>
        <strain evidence="2 3">cv. SW786</strain>
    </source>
</reference>
<dbReference type="Gramene" id="QL01p054693:mrna">
    <property type="protein sequence ID" value="QL01p054693:mrna:CDS:2"/>
    <property type="gene ID" value="QL01p054693"/>
</dbReference>
<accession>A0A7N2KQW6</accession>